<feature type="transmembrane region" description="Helical" evidence="5">
    <location>
        <begin position="196"/>
        <end position="218"/>
    </location>
</feature>
<dbReference type="InterPro" id="IPR014743">
    <property type="entry name" value="Cl-channel_core"/>
</dbReference>
<feature type="transmembrane region" description="Helical" evidence="5">
    <location>
        <begin position="271"/>
        <end position="289"/>
    </location>
</feature>
<evidence type="ECO:0000256" key="1">
    <source>
        <dbReference type="ARBA" id="ARBA00004141"/>
    </source>
</evidence>
<dbReference type="PANTHER" id="PTHR43427">
    <property type="entry name" value="CHLORIDE CHANNEL PROTEIN CLC-E"/>
    <property type="match status" value="1"/>
</dbReference>
<evidence type="ECO:0000256" key="5">
    <source>
        <dbReference type="SAM" id="Phobius"/>
    </source>
</evidence>
<keyword evidence="4 5" id="KW-0472">Membrane</keyword>
<dbReference type="RefSeq" id="WP_290253710.1">
    <property type="nucleotide sequence ID" value="NZ_JAUGQQ010000002.1"/>
</dbReference>
<keyword evidence="7" id="KW-1185">Reference proteome</keyword>
<proteinExistence type="predicted"/>
<dbReference type="Gene3D" id="1.10.3080.10">
    <property type="entry name" value="Clc chloride channel"/>
    <property type="match status" value="1"/>
</dbReference>
<dbReference type="EMBL" id="JAUGQQ010000002">
    <property type="protein sequence ID" value="MDN3723622.1"/>
    <property type="molecule type" value="Genomic_DNA"/>
</dbReference>
<dbReference type="PANTHER" id="PTHR43427:SF12">
    <property type="entry name" value="CHLORIDE TRANSPORTER"/>
    <property type="match status" value="1"/>
</dbReference>
<keyword evidence="2 5" id="KW-0812">Transmembrane</keyword>
<dbReference type="InterPro" id="IPR001807">
    <property type="entry name" value="ClC"/>
</dbReference>
<dbReference type="SUPFAM" id="SSF81340">
    <property type="entry name" value="Clc chloride channel"/>
    <property type="match status" value="1"/>
</dbReference>
<protein>
    <submittedName>
        <fullName evidence="6">Chloride channel protein</fullName>
    </submittedName>
</protein>
<feature type="transmembrane region" description="Helical" evidence="5">
    <location>
        <begin position="31"/>
        <end position="56"/>
    </location>
</feature>
<organism evidence="6 7">
    <name type="scientific">Aequorivita aurantiaca</name>
    <dbReference type="NCBI Taxonomy" id="3053356"/>
    <lineage>
        <taxon>Bacteria</taxon>
        <taxon>Pseudomonadati</taxon>
        <taxon>Bacteroidota</taxon>
        <taxon>Flavobacteriia</taxon>
        <taxon>Flavobacteriales</taxon>
        <taxon>Flavobacteriaceae</taxon>
        <taxon>Aequorivita</taxon>
    </lineage>
</organism>
<accession>A0ABT8DKQ0</accession>
<comment type="subcellular location">
    <subcellularLocation>
        <location evidence="1">Membrane</location>
        <topology evidence="1">Multi-pass membrane protein</topology>
    </subcellularLocation>
</comment>
<evidence type="ECO:0000256" key="2">
    <source>
        <dbReference type="ARBA" id="ARBA00022692"/>
    </source>
</evidence>
<dbReference type="CDD" id="cd00400">
    <property type="entry name" value="Voltage_gated_ClC"/>
    <property type="match status" value="1"/>
</dbReference>
<gene>
    <name evidence="6" type="ORF">QRD02_04460</name>
</gene>
<evidence type="ECO:0000313" key="7">
    <source>
        <dbReference type="Proteomes" id="UP001244787"/>
    </source>
</evidence>
<sequence length="433" mass="47848">MKLKRRRKLVKYIDILDRPIRFNPFVFSRMFFLWALLGLIGGVISGSYWVVLMFLTDFLAVYQGWLVIPVMAVCGLLAGLIIFFIGDPGEMQLIVNNIRFNKGKLDPKNNPSMVLSSLLCVASGGSLGPEAPLVQVTGSTGSWIGKIFRLKGEELRSLSIAGMASGFTALFGAPLGGSLFSLEILHHKHAVEYYQAIIPALVASGFSYVVFAIIVHLGLGPTWHLPAYEMATVFDFGWAVLFGIIATFVGWCFIFCTKFFKKMFGKLKAPIYIKTLIGGVLLGTIAFYIPLTRYFSHFEIEHLLTDNFTMEFLLAVLVFKIIAIAITVTSGWRGGFIIPLFFCGTALGLLLHTIFPAISLSLTIVSCMAAINACVTRTPMSTTILLATLTGFTYFIPILFASLTGYFLAPRIPFIGAQMEEKEKKAIKNKYIK</sequence>
<evidence type="ECO:0000256" key="4">
    <source>
        <dbReference type="ARBA" id="ARBA00023136"/>
    </source>
</evidence>
<feature type="transmembrane region" description="Helical" evidence="5">
    <location>
        <begin position="340"/>
        <end position="371"/>
    </location>
</feature>
<comment type="caution">
    <text evidence="6">The sequence shown here is derived from an EMBL/GenBank/DDBJ whole genome shotgun (WGS) entry which is preliminary data.</text>
</comment>
<feature type="transmembrane region" description="Helical" evidence="5">
    <location>
        <begin position="238"/>
        <end position="259"/>
    </location>
</feature>
<reference evidence="6 7" key="1">
    <citation type="submission" date="2023-06" db="EMBL/GenBank/DDBJ databases">
        <authorList>
            <person name="Ye Y.-Q."/>
            <person name="Du Z.-J."/>
        </authorList>
    </citation>
    <scope>NUCLEOTIDE SEQUENCE [LARGE SCALE GENOMIC DNA]</scope>
    <source>
        <strain evidence="6 7">SDUM287046</strain>
    </source>
</reference>
<dbReference type="Proteomes" id="UP001244787">
    <property type="component" value="Unassembled WGS sequence"/>
</dbReference>
<evidence type="ECO:0000256" key="3">
    <source>
        <dbReference type="ARBA" id="ARBA00022989"/>
    </source>
</evidence>
<name>A0ABT8DKQ0_9FLAO</name>
<keyword evidence="3 5" id="KW-1133">Transmembrane helix</keyword>
<dbReference type="PRINTS" id="PR00762">
    <property type="entry name" value="CLCHANNEL"/>
</dbReference>
<feature type="transmembrane region" description="Helical" evidence="5">
    <location>
        <begin position="309"/>
        <end position="328"/>
    </location>
</feature>
<dbReference type="Pfam" id="PF00654">
    <property type="entry name" value="Voltage_CLC"/>
    <property type="match status" value="1"/>
</dbReference>
<dbReference type="InterPro" id="IPR050368">
    <property type="entry name" value="ClC-type_chloride_channel"/>
</dbReference>
<evidence type="ECO:0000313" key="6">
    <source>
        <dbReference type="EMBL" id="MDN3723622.1"/>
    </source>
</evidence>
<feature type="transmembrane region" description="Helical" evidence="5">
    <location>
        <begin position="383"/>
        <end position="409"/>
    </location>
</feature>
<feature type="transmembrane region" description="Helical" evidence="5">
    <location>
        <begin position="62"/>
        <end position="85"/>
    </location>
</feature>